<evidence type="ECO:0000313" key="3">
    <source>
        <dbReference type="EMBL" id="OGK55601.1"/>
    </source>
</evidence>
<accession>A0A1F7JJ21</accession>
<dbReference type="EMBL" id="MGAV01000001">
    <property type="protein sequence ID" value="OGK55601.1"/>
    <property type="molecule type" value="Genomic_DNA"/>
</dbReference>
<evidence type="ECO:0000313" key="4">
    <source>
        <dbReference type="Proteomes" id="UP000177418"/>
    </source>
</evidence>
<feature type="transmembrane region" description="Helical" evidence="1">
    <location>
        <begin position="15"/>
        <end position="35"/>
    </location>
</feature>
<keyword evidence="1" id="KW-0472">Membrane</keyword>
<dbReference type="InterPro" id="IPR002102">
    <property type="entry name" value="Cohesin_dom"/>
</dbReference>
<dbReference type="GO" id="GO:0030246">
    <property type="term" value="F:carbohydrate binding"/>
    <property type="evidence" value="ECO:0007669"/>
    <property type="project" value="InterPro"/>
</dbReference>
<organism evidence="3 4">
    <name type="scientific">Candidatus Roizmanbacteria bacterium RIFCSPLOWO2_02_FULL_36_11</name>
    <dbReference type="NCBI Taxonomy" id="1802071"/>
    <lineage>
        <taxon>Bacteria</taxon>
        <taxon>Candidatus Roizmaniibacteriota</taxon>
    </lineage>
</organism>
<proteinExistence type="predicted"/>
<keyword evidence="1" id="KW-0812">Transmembrane</keyword>
<sequence length="411" mass="45572">MELKKISASLRRQKIFLYAIFFFLVLFTVLIVASIEQIKQQSLNPTSYGMIAKTFDKQSVNFPAIIKLDTSEKTTSVNQTFKVDVYVDAGQYEILSSDVRLQYDKSSIEPLSAEDGGFMTLVYSDLYSKPGNIYLASVVEEAKDYRTGKGKVATITFKAIKQGKSKISVICIPGVTADDSNISKNDINATDVIDCRKNYVVPVNVKTDTSSPDESPNASCYADGFRWGRLVHAFGGTPCYDGATFTCHGNTQNDNRTISRQVPTGRGGCLSEADWKKEAVTICRCVPEPETGFDCVYKKLNLSPKQFTGEFISCSKLGRSTSSCYYEAEITCNNDKVYQVSMNYCAAKKSDKGGWDWDFAANLICCKSVGKPACREFKFDEYSICKAYCLERGFTCVSGGTRDLKCDDPKC</sequence>
<dbReference type="Proteomes" id="UP000177418">
    <property type="component" value="Unassembled WGS sequence"/>
</dbReference>
<comment type="caution">
    <text evidence="3">The sequence shown here is derived from an EMBL/GenBank/DDBJ whole genome shotgun (WGS) entry which is preliminary data.</text>
</comment>
<evidence type="ECO:0000256" key="1">
    <source>
        <dbReference type="SAM" id="Phobius"/>
    </source>
</evidence>
<dbReference type="GO" id="GO:0000272">
    <property type="term" value="P:polysaccharide catabolic process"/>
    <property type="evidence" value="ECO:0007669"/>
    <property type="project" value="InterPro"/>
</dbReference>
<evidence type="ECO:0000259" key="2">
    <source>
        <dbReference type="Pfam" id="PF00963"/>
    </source>
</evidence>
<dbReference type="InterPro" id="IPR008965">
    <property type="entry name" value="CBM2/CBM3_carb-bd_dom_sf"/>
</dbReference>
<dbReference type="Gene3D" id="2.60.40.680">
    <property type="match status" value="1"/>
</dbReference>
<dbReference type="SUPFAM" id="SSF49384">
    <property type="entry name" value="Carbohydrate-binding domain"/>
    <property type="match status" value="1"/>
</dbReference>
<protein>
    <recommendedName>
        <fullName evidence="2">Cohesin domain-containing protein</fullName>
    </recommendedName>
</protein>
<dbReference type="CDD" id="cd08547">
    <property type="entry name" value="Type_II_cohesin"/>
    <property type="match status" value="1"/>
</dbReference>
<name>A0A1F7JJ21_9BACT</name>
<gene>
    <name evidence="3" type="ORF">A3H78_01460</name>
</gene>
<keyword evidence="1" id="KW-1133">Transmembrane helix</keyword>
<dbReference type="AlphaFoldDB" id="A0A1F7JJ21"/>
<feature type="domain" description="Cohesin" evidence="2">
    <location>
        <begin position="69"/>
        <end position="181"/>
    </location>
</feature>
<reference evidence="3 4" key="1">
    <citation type="journal article" date="2016" name="Nat. Commun.">
        <title>Thousands of microbial genomes shed light on interconnected biogeochemical processes in an aquifer system.</title>
        <authorList>
            <person name="Anantharaman K."/>
            <person name="Brown C.T."/>
            <person name="Hug L.A."/>
            <person name="Sharon I."/>
            <person name="Castelle C.J."/>
            <person name="Probst A.J."/>
            <person name="Thomas B.C."/>
            <person name="Singh A."/>
            <person name="Wilkins M.J."/>
            <person name="Karaoz U."/>
            <person name="Brodie E.L."/>
            <person name="Williams K.H."/>
            <person name="Hubbard S.S."/>
            <person name="Banfield J.F."/>
        </authorList>
    </citation>
    <scope>NUCLEOTIDE SEQUENCE [LARGE SCALE GENOMIC DNA]</scope>
</reference>
<dbReference type="Pfam" id="PF00963">
    <property type="entry name" value="Cohesin"/>
    <property type="match status" value="1"/>
</dbReference>